<dbReference type="Pfam" id="PF02566">
    <property type="entry name" value="OsmC"/>
    <property type="match status" value="1"/>
</dbReference>
<name>U5W6X7_9ACTN</name>
<dbReference type="SUPFAM" id="SSF82784">
    <property type="entry name" value="OsmC-like"/>
    <property type="match status" value="1"/>
</dbReference>
<protein>
    <submittedName>
        <fullName evidence="1">OsmC family protein</fullName>
    </submittedName>
</protein>
<dbReference type="OrthoDB" id="9795405at2"/>
<evidence type="ECO:0000313" key="2">
    <source>
        <dbReference type="Proteomes" id="UP000017746"/>
    </source>
</evidence>
<dbReference type="InterPro" id="IPR052707">
    <property type="entry name" value="OsmC_Ohr_Peroxiredoxin"/>
</dbReference>
<dbReference type="PANTHER" id="PTHR42830">
    <property type="entry name" value="OSMOTICALLY INDUCIBLE FAMILY PROTEIN"/>
    <property type="match status" value="1"/>
</dbReference>
<dbReference type="RefSeq" id="WP_023561096.1">
    <property type="nucleotide sequence ID" value="NC_022657.1"/>
</dbReference>
<dbReference type="PATRIC" id="fig|1246995.3.peg.6576"/>
<dbReference type="InterPro" id="IPR015946">
    <property type="entry name" value="KH_dom-like_a/b"/>
</dbReference>
<dbReference type="AlphaFoldDB" id="U5W6X7"/>
<dbReference type="Gene3D" id="3.30.300.20">
    <property type="match status" value="1"/>
</dbReference>
<dbReference type="PANTHER" id="PTHR42830:SF2">
    <property type="entry name" value="OSMC_OHR FAMILY PROTEIN"/>
    <property type="match status" value="1"/>
</dbReference>
<keyword evidence="2" id="KW-1185">Reference proteome</keyword>
<proteinExistence type="predicted"/>
<dbReference type="EMBL" id="CP006272">
    <property type="protein sequence ID" value="AGZ44757.1"/>
    <property type="molecule type" value="Genomic_DNA"/>
</dbReference>
<dbReference type="Proteomes" id="UP000017746">
    <property type="component" value="Chromosome"/>
</dbReference>
<sequence length="156" mass="17135">MERLTHQARLEWDGSTGEGYRFYPRAHSATAPPADVELRLSADPHFRGDAGLLNPEQLVVLAASSCQLLSFLSLAARRHLDVVRYTDDATGHLSEDLRRARIELIELAPVIHVAAGTDEALVLELVEQAHTECYIANSLNSTVTIRATVLSRPEPA</sequence>
<organism evidence="1 2">
    <name type="scientific">Actinoplanes friuliensis DSM 7358</name>
    <dbReference type="NCBI Taxonomy" id="1246995"/>
    <lineage>
        <taxon>Bacteria</taxon>
        <taxon>Bacillati</taxon>
        <taxon>Actinomycetota</taxon>
        <taxon>Actinomycetes</taxon>
        <taxon>Micromonosporales</taxon>
        <taxon>Micromonosporaceae</taxon>
        <taxon>Actinoplanes</taxon>
    </lineage>
</organism>
<dbReference type="InterPro" id="IPR036102">
    <property type="entry name" value="OsmC/Ohrsf"/>
</dbReference>
<dbReference type="STRING" id="1246995.AFR_32495"/>
<dbReference type="InterPro" id="IPR003718">
    <property type="entry name" value="OsmC/Ohr_fam"/>
</dbReference>
<dbReference type="eggNOG" id="COG1764">
    <property type="taxonomic scope" value="Bacteria"/>
</dbReference>
<reference evidence="1 2" key="1">
    <citation type="journal article" date="2014" name="J. Biotechnol.">
        <title>Complete genome sequence of the actinobacterium Actinoplanes friuliensis HAG 010964, producer of the lipopeptide antibiotic friulimycin.</title>
        <authorList>
            <person name="Ruckert C."/>
            <person name="Szczepanowski R."/>
            <person name="Albersmeier A."/>
            <person name="Goesmann A."/>
            <person name="Fischer N."/>
            <person name="Steinkamper A."/>
            <person name="Puhler A."/>
            <person name="Biener R."/>
            <person name="Schwartz D."/>
            <person name="Kalinowski J."/>
        </authorList>
    </citation>
    <scope>NUCLEOTIDE SEQUENCE [LARGE SCALE GENOMIC DNA]</scope>
    <source>
        <strain evidence="1 2">DSM 7358</strain>
    </source>
</reference>
<dbReference type="KEGG" id="afs:AFR_32495"/>
<gene>
    <name evidence="1" type="ORF">AFR_32495</name>
</gene>
<dbReference type="HOGENOM" id="CLU_105860_0_0_11"/>
<evidence type="ECO:0000313" key="1">
    <source>
        <dbReference type="EMBL" id="AGZ44757.1"/>
    </source>
</evidence>
<accession>U5W6X7</accession>